<sequence length="300" mass="33976">MPNEHLQDWTEMDHMFDSFGNGMSYLPERNKADIRFYCDDDDYGEGKRWTITPDDPDDPADVKNSLLPRTGPKTGPGSEGPFQQWQDTKNWIRMGRGHMGCKHPEPEDNRVMGIVHFRKFEVENMTPADINPDRCTVTLCDFKLSKTKYGVSEGEAPESEVDVADLQKYLDKDEISIQNSLEVHDALLSGTLLHELTHITKPGMDTDDHTYNYKKMIQLTSAQALDNAETYAIYAFIARLADFKFRVDNLDEGTIRYDKDLETVGGEDLMPDPVDLPRPPIIESGLRPGAEAMRDATIAV</sequence>
<dbReference type="OrthoDB" id="4585232at2759"/>
<dbReference type="AlphaFoldDB" id="A0A177C4Q0"/>
<feature type="domain" description="Lysine-specific metallo-endopeptidase" evidence="2">
    <location>
        <begin position="188"/>
        <end position="235"/>
    </location>
</feature>
<gene>
    <name evidence="3" type="ORF">CC84DRAFT_1262851</name>
</gene>
<evidence type="ECO:0000313" key="3">
    <source>
        <dbReference type="EMBL" id="OAG01859.1"/>
    </source>
</evidence>
<dbReference type="EMBL" id="KV441557">
    <property type="protein sequence ID" value="OAG01859.1"/>
    <property type="molecule type" value="Genomic_DNA"/>
</dbReference>
<keyword evidence="4" id="KW-1185">Reference proteome</keyword>
<dbReference type="SUPFAM" id="SSF55486">
    <property type="entry name" value="Metalloproteases ('zincins'), catalytic domain"/>
    <property type="match status" value="1"/>
</dbReference>
<dbReference type="GO" id="GO:0004222">
    <property type="term" value="F:metalloendopeptidase activity"/>
    <property type="evidence" value="ECO:0007669"/>
    <property type="project" value="InterPro"/>
</dbReference>
<feature type="region of interest" description="Disordered" evidence="1">
    <location>
        <begin position="48"/>
        <end position="85"/>
    </location>
</feature>
<organism evidence="3 4">
    <name type="scientific">Paraphaeosphaeria sporulosa</name>
    <dbReference type="NCBI Taxonomy" id="1460663"/>
    <lineage>
        <taxon>Eukaryota</taxon>
        <taxon>Fungi</taxon>
        <taxon>Dikarya</taxon>
        <taxon>Ascomycota</taxon>
        <taxon>Pezizomycotina</taxon>
        <taxon>Dothideomycetes</taxon>
        <taxon>Pleosporomycetidae</taxon>
        <taxon>Pleosporales</taxon>
        <taxon>Massarineae</taxon>
        <taxon>Didymosphaeriaceae</taxon>
        <taxon>Paraphaeosphaeria</taxon>
    </lineage>
</organism>
<dbReference type="Pfam" id="PF14521">
    <property type="entry name" value="Aspzincin_M35"/>
    <property type="match status" value="1"/>
</dbReference>
<protein>
    <recommendedName>
        <fullName evidence="2">Lysine-specific metallo-endopeptidase domain-containing protein</fullName>
    </recommendedName>
</protein>
<dbReference type="GeneID" id="28768668"/>
<evidence type="ECO:0000256" key="1">
    <source>
        <dbReference type="SAM" id="MobiDB-lite"/>
    </source>
</evidence>
<dbReference type="InParanoid" id="A0A177C4Q0"/>
<name>A0A177C4Q0_9PLEO</name>
<dbReference type="InterPro" id="IPR029463">
    <property type="entry name" value="Lys_MEP"/>
</dbReference>
<dbReference type="Proteomes" id="UP000077069">
    <property type="component" value="Unassembled WGS sequence"/>
</dbReference>
<dbReference type="Gene3D" id="3.40.390.10">
    <property type="entry name" value="Collagenase (Catalytic Domain)"/>
    <property type="match status" value="1"/>
</dbReference>
<proteinExistence type="predicted"/>
<reference evidence="3 4" key="1">
    <citation type="submission" date="2016-05" db="EMBL/GenBank/DDBJ databases">
        <title>Comparative analysis of secretome profiles of manganese(II)-oxidizing ascomycete fungi.</title>
        <authorList>
            <consortium name="DOE Joint Genome Institute"/>
            <person name="Zeiner C.A."/>
            <person name="Purvine S.O."/>
            <person name="Zink E.M."/>
            <person name="Wu S."/>
            <person name="Pasa-Tolic L."/>
            <person name="Chaput D.L."/>
            <person name="Haridas S."/>
            <person name="Grigoriev I.V."/>
            <person name="Santelli C.M."/>
            <person name="Hansel C.M."/>
        </authorList>
    </citation>
    <scope>NUCLEOTIDE SEQUENCE [LARGE SCALE GENOMIC DNA]</scope>
    <source>
        <strain evidence="3 4">AP3s5-JAC2a</strain>
    </source>
</reference>
<evidence type="ECO:0000313" key="4">
    <source>
        <dbReference type="Proteomes" id="UP000077069"/>
    </source>
</evidence>
<dbReference type="RefSeq" id="XP_018032224.1">
    <property type="nucleotide sequence ID" value="XM_018185182.1"/>
</dbReference>
<dbReference type="InterPro" id="IPR024079">
    <property type="entry name" value="MetalloPept_cat_dom_sf"/>
</dbReference>
<accession>A0A177C4Q0</accession>
<evidence type="ECO:0000259" key="2">
    <source>
        <dbReference type="Pfam" id="PF14521"/>
    </source>
</evidence>